<evidence type="ECO:0000313" key="2">
    <source>
        <dbReference type="EMBL" id="KZC07940.1"/>
    </source>
</evidence>
<evidence type="ECO:0000313" key="3">
    <source>
        <dbReference type="Proteomes" id="UP000076502"/>
    </source>
</evidence>
<keyword evidence="3" id="KW-1185">Reference proteome</keyword>
<protein>
    <submittedName>
        <fullName evidence="2">Uncharacterized protein</fullName>
    </submittedName>
</protein>
<feature type="compositionally biased region" description="Acidic residues" evidence="1">
    <location>
        <begin position="177"/>
        <end position="187"/>
    </location>
</feature>
<feature type="compositionally biased region" description="Polar residues" evidence="1">
    <location>
        <begin position="227"/>
        <end position="241"/>
    </location>
</feature>
<accession>A0A154P9S8</accession>
<sequence length="323" mass="33521">MLDKSKKKKDINAPGVLGAPGAGAGAVVERAAPVSSSDDCEYRLVSPQATGSLLATGGGMMRRNITMTMKRTMTENMVTAPGDLGALGAGAGVVVKQATPVSLSDDSGARLVDHQASGALMVTGEGGGSNTPSEAVPGSSGRTRLMTGGALMVLLRRLPGSLVRSSSYRSVDRVFETSDDEDVDSDEPTFPPVVGGRPRLRPFAAAPGPTASDQTDAAETVNADASEPSSLSDMSTASRNTAVEDDAADKDPGTVTKTSSGPATTYQQAPVTMIREQHKTFPCKAPMTMIQAQNTNLPCKAPMTMYRERQRGHTLRFTASGVT</sequence>
<organism evidence="2 3">
    <name type="scientific">Dufourea novaeangliae</name>
    <name type="common">Sweat bee</name>
    <dbReference type="NCBI Taxonomy" id="178035"/>
    <lineage>
        <taxon>Eukaryota</taxon>
        <taxon>Metazoa</taxon>
        <taxon>Ecdysozoa</taxon>
        <taxon>Arthropoda</taxon>
        <taxon>Hexapoda</taxon>
        <taxon>Insecta</taxon>
        <taxon>Pterygota</taxon>
        <taxon>Neoptera</taxon>
        <taxon>Endopterygota</taxon>
        <taxon>Hymenoptera</taxon>
        <taxon>Apocrita</taxon>
        <taxon>Aculeata</taxon>
        <taxon>Apoidea</taxon>
        <taxon>Anthophila</taxon>
        <taxon>Halictidae</taxon>
        <taxon>Rophitinae</taxon>
        <taxon>Dufourea</taxon>
    </lineage>
</organism>
<name>A0A154P9S8_DUFNO</name>
<dbReference type="Proteomes" id="UP000076502">
    <property type="component" value="Unassembled WGS sequence"/>
</dbReference>
<evidence type="ECO:0000256" key="1">
    <source>
        <dbReference type="SAM" id="MobiDB-lite"/>
    </source>
</evidence>
<proteinExistence type="predicted"/>
<feature type="region of interest" description="Disordered" evidence="1">
    <location>
        <begin position="177"/>
        <end position="266"/>
    </location>
</feature>
<gene>
    <name evidence="2" type="ORF">WN55_09451</name>
</gene>
<feature type="region of interest" description="Disordered" evidence="1">
    <location>
        <begin position="122"/>
        <end position="142"/>
    </location>
</feature>
<dbReference type="AlphaFoldDB" id="A0A154P9S8"/>
<dbReference type="EMBL" id="KQ434837">
    <property type="protein sequence ID" value="KZC07940.1"/>
    <property type="molecule type" value="Genomic_DNA"/>
</dbReference>
<feature type="compositionally biased region" description="Polar residues" evidence="1">
    <location>
        <begin position="255"/>
        <end position="266"/>
    </location>
</feature>
<reference evidence="2 3" key="1">
    <citation type="submission" date="2015-07" db="EMBL/GenBank/DDBJ databases">
        <title>The genome of Dufourea novaeangliae.</title>
        <authorList>
            <person name="Pan H."/>
            <person name="Kapheim K."/>
        </authorList>
    </citation>
    <scope>NUCLEOTIDE SEQUENCE [LARGE SCALE GENOMIC DNA]</scope>
    <source>
        <strain evidence="2">0120121106</strain>
        <tissue evidence="2">Whole body</tissue>
    </source>
</reference>